<dbReference type="EMBL" id="NPEU01000047">
    <property type="protein sequence ID" value="RAI40205.1"/>
    <property type="molecule type" value="Genomic_DNA"/>
</dbReference>
<proteinExistence type="predicted"/>
<feature type="chain" id="PRO_5016464844" evidence="1">
    <location>
        <begin position="23"/>
        <end position="80"/>
    </location>
</feature>
<dbReference type="Proteomes" id="UP000248863">
    <property type="component" value="Unassembled WGS sequence"/>
</dbReference>
<evidence type="ECO:0000313" key="3">
    <source>
        <dbReference type="Proteomes" id="UP000248863"/>
    </source>
</evidence>
<comment type="caution">
    <text evidence="2">The sequence shown here is derived from an EMBL/GenBank/DDBJ whole genome shotgun (WGS) entry which is preliminary data.</text>
</comment>
<dbReference type="RefSeq" id="WP_420853176.1">
    <property type="nucleotide sequence ID" value="NZ_NPEU01000047.1"/>
</dbReference>
<gene>
    <name evidence="2" type="ORF">CH338_06985</name>
</gene>
<reference evidence="2 3" key="1">
    <citation type="submission" date="2017-07" db="EMBL/GenBank/DDBJ databases">
        <title>Draft Genome Sequences of Select Purple Nonsulfur Bacteria.</title>
        <authorList>
            <person name="Lasarre B."/>
            <person name="Mckinlay J.B."/>
        </authorList>
    </citation>
    <scope>NUCLEOTIDE SEQUENCE [LARGE SCALE GENOMIC DNA]</scope>
    <source>
        <strain evidence="2 3">DSM 11907</strain>
    </source>
</reference>
<accession>A0A327KS62</accession>
<evidence type="ECO:0000256" key="1">
    <source>
        <dbReference type="SAM" id="SignalP"/>
    </source>
</evidence>
<organism evidence="2 3">
    <name type="scientific">Rhodoplanes elegans</name>
    <dbReference type="NCBI Taxonomy" id="29408"/>
    <lineage>
        <taxon>Bacteria</taxon>
        <taxon>Pseudomonadati</taxon>
        <taxon>Pseudomonadota</taxon>
        <taxon>Alphaproteobacteria</taxon>
        <taxon>Hyphomicrobiales</taxon>
        <taxon>Nitrobacteraceae</taxon>
        <taxon>Rhodoplanes</taxon>
    </lineage>
</organism>
<keyword evidence="3" id="KW-1185">Reference proteome</keyword>
<feature type="signal peptide" evidence="1">
    <location>
        <begin position="1"/>
        <end position="22"/>
    </location>
</feature>
<evidence type="ECO:0000313" key="2">
    <source>
        <dbReference type="EMBL" id="RAI40205.1"/>
    </source>
</evidence>
<dbReference type="AlphaFoldDB" id="A0A327KS62"/>
<feature type="non-terminal residue" evidence="2">
    <location>
        <position position="80"/>
    </location>
</feature>
<protein>
    <submittedName>
        <fullName evidence="2">Uncharacterized protein</fullName>
    </submittedName>
</protein>
<keyword evidence="1" id="KW-0732">Signal</keyword>
<name>A0A327KS62_9BRAD</name>
<sequence length="80" mass="8400">MKLSMKVAILSLLPVAGLGVFAAVQVHGAWTRLDETQRVAELVTVAPTIGGLVHELQKERGASSTYAASKGAVFADIVPR</sequence>